<feature type="domain" description="PAC" evidence="12">
    <location>
        <begin position="232"/>
        <end position="284"/>
    </location>
</feature>
<dbReference type="PROSITE" id="PS50113">
    <property type="entry name" value="PAC"/>
    <property type="match status" value="1"/>
</dbReference>
<feature type="compositionally biased region" description="Basic and acidic residues" evidence="9">
    <location>
        <begin position="11"/>
        <end position="22"/>
    </location>
</feature>
<dbReference type="Proteomes" id="UP001204524">
    <property type="component" value="Unassembled WGS sequence"/>
</dbReference>
<dbReference type="CDD" id="cd00130">
    <property type="entry name" value="PAS"/>
    <property type="match status" value="2"/>
</dbReference>
<dbReference type="Gene3D" id="1.10.287.130">
    <property type="match status" value="1"/>
</dbReference>
<evidence type="ECO:0000256" key="8">
    <source>
        <dbReference type="SAM" id="Coils"/>
    </source>
</evidence>
<dbReference type="SMART" id="SM00091">
    <property type="entry name" value="PAS"/>
    <property type="match status" value="2"/>
</dbReference>
<evidence type="ECO:0000259" key="10">
    <source>
        <dbReference type="PROSITE" id="PS50109"/>
    </source>
</evidence>
<dbReference type="RefSeq" id="WP_254182995.1">
    <property type="nucleotide sequence ID" value="NZ_JANARS010000009.1"/>
</dbReference>
<dbReference type="Pfam" id="PF08447">
    <property type="entry name" value="PAS_3"/>
    <property type="match status" value="1"/>
</dbReference>
<dbReference type="InterPro" id="IPR004358">
    <property type="entry name" value="Sig_transdc_His_kin-like_C"/>
</dbReference>
<feature type="region of interest" description="Disordered" evidence="9">
    <location>
        <begin position="1"/>
        <end position="22"/>
    </location>
</feature>
<sequence>MDEGAGPETTTSRDDGTAGHPAAPRDRLLVAAMQTSPDAFVVLDHEDRVEWWNRAAERLFGWSVDEAAGQLLTDLVVPEQYKEAHHEGLRRRAAGGTAHLGADPVQVEALCRDGSRILVELSVGELEWQGGPHFHAFIRDVTDRETARSALELSEKRARTAFENAPVGMLLTEVGDGEFGAVISANPVAVDMLGWSLDELRSMSCNDITHPHDAHLDAEMVPRLLSGEVDKLQYEKRFVRSDGRPLWVDFSASVVVDVDGSSMHSIHHLVDITERLADAQQLVRLNRELRQANDELAAANAELDRFAAAVAHDLKSPLMAILMHADLMAESYGPEDVPRGAVAISRAARRLNSLIEGLLLYSRAESAELQREWVDLGVMVDDVAEELAVAADRPARVTHDGLPSLRVEAVLFRQVVSNLVGNSLKYVAPGVAPHVHVTAEQDAATRAWTLHFTDNGIGIPPSSRERVFEVFHREATDYPGSGIGLATCRRIVERHGGRIWIEDANDGGSVVSVLLP</sequence>
<dbReference type="InterPro" id="IPR005467">
    <property type="entry name" value="His_kinase_dom"/>
</dbReference>
<dbReference type="SUPFAM" id="SSF47384">
    <property type="entry name" value="Homodimeric domain of signal transducing histidine kinase"/>
    <property type="match status" value="1"/>
</dbReference>
<keyword evidence="5" id="KW-0808">Transferase</keyword>
<dbReference type="SMART" id="SM00387">
    <property type="entry name" value="HATPase_c"/>
    <property type="match status" value="1"/>
</dbReference>
<dbReference type="InterPro" id="IPR003661">
    <property type="entry name" value="HisK_dim/P_dom"/>
</dbReference>
<dbReference type="SUPFAM" id="SSF55785">
    <property type="entry name" value="PYP-like sensor domain (PAS domain)"/>
    <property type="match status" value="2"/>
</dbReference>
<dbReference type="InterPro" id="IPR036097">
    <property type="entry name" value="HisK_dim/P_sf"/>
</dbReference>
<evidence type="ECO:0000259" key="11">
    <source>
        <dbReference type="PROSITE" id="PS50112"/>
    </source>
</evidence>
<evidence type="ECO:0000256" key="2">
    <source>
        <dbReference type="ARBA" id="ARBA00004236"/>
    </source>
</evidence>
<gene>
    <name evidence="13" type="ORF">NCI01_18680</name>
</gene>
<evidence type="ECO:0000256" key="9">
    <source>
        <dbReference type="SAM" id="MobiDB-lite"/>
    </source>
</evidence>
<dbReference type="NCBIfam" id="TIGR00229">
    <property type="entry name" value="sensory_box"/>
    <property type="match status" value="2"/>
</dbReference>
<dbReference type="InterPro" id="IPR000700">
    <property type="entry name" value="PAS-assoc_C"/>
</dbReference>
<evidence type="ECO:0000313" key="14">
    <source>
        <dbReference type="Proteomes" id="UP001204524"/>
    </source>
</evidence>
<feature type="domain" description="Histidine kinase" evidence="10">
    <location>
        <begin position="309"/>
        <end position="516"/>
    </location>
</feature>
<feature type="coiled-coil region" evidence="8">
    <location>
        <begin position="275"/>
        <end position="309"/>
    </location>
</feature>
<dbReference type="SMART" id="SM00086">
    <property type="entry name" value="PAC"/>
    <property type="match status" value="2"/>
</dbReference>
<evidence type="ECO:0000259" key="12">
    <source>
        <dbReference type="PROSITE" id="PS50113"/>
    </source>
</evidence>
<dbReference type="PRINTS" id="PR00344">
    <property type="entry name" value="BCTRLSENSOR"/>
</dbReference>
<dbReference type="InterPro" id="IPR036890">
    <property type="entry name" value="HATPase_C_sf"/>
</dbReference>
<evidence type="ECO:0000256" key="4">
    <source>
        <dbReference type="ARBA" id="ARBA00022553"/>
    </source>
</evidence>
<dbReference type="InterPro" id="IPR000014">
    <property type="entry name" value="PAS"/>
</dbReference>
<feature type="domain" description="PAS" evidence="11">
    <location>
        <begin position="25"/>
        <end position="96"/>
    </location>
</feature>
<keyword evidence="7" id="KW-0902">Two-component regulatory system</keyword>
<dbReference type="InterPro" id="IPR013767">
    <property type="entry name" value="PAS_fold"/>
</dbReference>
<keyword evidence="8" id="KW-0175">Coiled coil</keyword>
<name>A0ABT1L1D6_9ACTN</name>
<dbReference type="InterPro" id="IPR035965">
    <property type="entry name" value="PAS-like_dom_sf"/>
</dbReference>
<evidence type="ECO:0000256" key="5">
    <source>
        <dbReference type="ARBA" id="ARBA00022679"/>
    </source>
</evidence>
<dbReference type="PROSITE" id="PS50112">
    <property type="entry name" value="PAS"/>
    <property type="match status" value="2"/>
</dbReference>
<dbReference type="EMBL" id="JANARS010000009">
    <property type="protein sequence ID" value="MCP3423838.1"/>
    <property type="molecule type" value="Genomic_DNA"/>
</dbReference>
<dbReference type="Gene3D" id="3.30.565.10">
    <property type="entry name" value="Histidine kinase-like ATPase, C-terminal domain"/>
    <property type="match status" value="1"/>
</dbReference>
<dbReference type="Pfam" id="PF00512">
    <property type="entry name" value="HisKA"/>
    <property type="match status" value="1"/>
</dbReference>
<feature type="domain" description="PAS" evidence="11">
    <location>
        <begin position="154"/>
        <end position="228"/>
    </location>
</feature>
<comment type="caution">
    <text evidence="13">The sequence shown here is derived from an EMBL/GenBank/DDBJ whole genome shotgun (WGS) entry which is preliminary data.</text>
</comment>
<evidence type="ECO:0000256" key="1">
    <source>
        <dbReference type="ARBA" id="ARBA00000085"/>
    </source>
</evidence>
<comment type="subcellular location">
    <subcellularLocation>
        <location evidence="2">Cell membrane</location>
    </subcellularLocation>
</comment>
<comment type="catalytic activity">
    <reaction evidence="1">
        <text>ATP + protein L-histidine = ADP + protein N-phospho-L-histidine.</text>
        <dbReference type="EC" id="2.7.13.3"/>
    </reaction>
</comment>
<dbReference type="PANTHER" id="PTHR43304">
    <property type="entry name" value="PHYTOCHROME-LIKE PROTEIN CPH1"/>
    <property type="match status" value="1"/>
</dbReference>
<dbReference type="SMART" id="SM00388">
    <property type="entry name" value="HisKA"/>
    <property type="match status" value="1"/>
</dbReference>
<evidence type="ECO:0000256" key="7">
    <source>
        <dbReference type="ARBA" id="ARBA00023012"/>
    </source>
</evidence>
<protein>
    <recommendedName>
        <fullName evidence="3">histidine kinase</fullName>
        <ecNumber evidence="3">2.7.13.3</ecNumber>
    </recommendedName>
</protein>
<evidence type="ECO:0000313" key="13">
    <source>
        <dbReference type="EMBL" id="MCP3423838.1"/>
    </source>
</evidence>
<evidence type="ECO:0000256" key="6">
    <source>
        <dbReference type="ARBA" id="ARBA00022777"/>
    </source>
</evidence>
<dbReference type="CDD" id="cd00082">
    <property type="entry name" value="HisKA"/>
    <property type="match status" value="1"/>
</dbReference>
<dbReference type="InterPro" id="IPR003594">
    <property type="entry name" value="HATPase_dom"/>
</dbReference>
<dbReference type="InterPro" id="IPR013655">
    <property type="entry name" value="PAS_fold_3"/>
</dbReference>
<reference evidence="13 14" key="1">
    <citation type="submission" date="2022-06" db="EMBL/GenBank/DDBJ databases">
        <authorList>
            <person name="So Y."/>
        </authorList>
    </citation>
    <scope>NUCLEOTIDE SEQUENCE [LARGE SCALE GENOMIC DNA]</scope>
    <source>
        <strain evidence="13 14">STR3</strain>
    </source>
</reference>
<keyword evidence="14" id="KW-1185">Reference proteome</keyword>
<dbReference type="Pfam" id="PF00989">
    <property type="entry name" value="PAS"/>
    <property type="match status" value="1"/>
</dbReference>
<dbReference type="EC" id="2.7.13.3" evidence="3"/>
<evidence type="ECO:0000256" key="3">
    <source>
        <dbReference type="ARBA" id="ARBA00012438"/>
    </source>
</evidence>
<keyword evidence="6" id="KW-0418">Kinase</keyword>
<dbReference type="Gene3D" id="3.30.450.20">
    <property type="entry name" value="PAS domain"/>
    <property type="match status" value="2"/>
</dbReference>
<organism evidence="13 14">
    <name type="scientific">Nocardioides pinisoli</name>
    <dbReference type="NCBI Taxonomy" id="2950279"/>
    <lineage>
        <taxon>Bacteria</taxon>
        <taxon>Bacillati</taxon>
        <taxon>Actinomycetota</taxon>
        <taxon>Actinomycetes</taxon>
        <taxon>Propionibacteriales</taxon>
        <taxon>Nocardioidaceae</taxon>
        <taxon>Nocardioides</taxon>
    </lineage>
</organism>
<dbReference type="InterPro" id="IPR001610">
    <property type="entry name" value="PAC"/>
</dbReference>
<dbReference type="PROSITE" id="PS50109">
    <property type="entry name" value="HIS_KIN"/>
    <property type="match status" value="1"/>
</dbReference>
<proteinExistence type="predicted"/>
<dbReference type="SUPFAM" id="SSF55874">
    <property type="entry name" value="ATPase domain of HSP90 chaperone/DNA topoisomerase II/histidine kinase"/>
    <property type="match status" value="1"/>
</dbReference>
<accession>A0ABT1L1D6</accession>
<dbReference type="PANTHER" id="PTHR43304:SF1">
    <property type="entry name" value="PAC DOMAIN-CONTAINING PROTEIN"/>
    <property type="match status" value="1"/>
</dbReference>
<dbReference type="Pfam" id="PF02518">
    <property type="entry name" value="HATPase_c"/>
    <property type="match status" value="1"/>
</dbReference>
<keyword evidence="4" id="KW-0597">Phosphoprotein</keyword>
<dbReference type="InterPro" id="IPR052162">
    <property type="entry name" value="Sensor_kinase/Photoreceptor"/>
</dbReference>